<evidence type="ECO:0000256" key="1">
    <source>
        <dbReference type="SAM" id="MobiDB-lite"/>
    </source>
</evidence>
<feature type="non-terminal residue" evidence="2">
    <location>
        <position position="67"/>
    </location>
</feature>
<protein>
    <submittedName>
        <fullName evidence="2">Uncharacterized protein</fullName>
    </submittedName>
</protein>
<evidence type="ECO:0000313" key="3">
    <source>
        <dbReference type="Proteomes" id="UP000681967"/>
    </source>
</evidence>
<dbReference type="AlphaFoldDB" id="A0A8S3ARF0"/>
<evidence type="ECO:0000313" key="2">
    <source>
        <dbReference type="EMBL" id="CAF4745684.1"/>
    </source>
</evidence>
<proteinExistence type="predicted"/>
<comment type="caution">
    <text evidence="2">The sequence shown here is derived from an EMBL/GenBank/DDBJ whole genome shotgun (WGS) entry which is preliminary data.</text>
</comment>
<feature type="region of interest" description="Disordered" evidence="1">
    <location>
        <begin position="48"/>
        <end position="67"/>
    </location>
</feature>
<sequence length="67" mass="8069">MPLHMIVDYLQDSLRHELKIHVKRQLKALNDEPTPTIFLKFARDEEELQHEISSEQQPHIIPPQPYW</sequence>
<organism evidence="2 3">
    <name type="scientific">Rotaria magnacalcarata</name>
    <dbReference type="NCBI Taxonomy" id="392030"/>
    <lineage>
        <taxon>Eukaryota</taxon>
        <taxon>Metazoa</taxon>
        <taxon>Spiralia</taxon>
        <taxon>Gnathifera</taxon>
        <taxon>Rotifera</taxon>
        <taxon>Eurotatoria</taxon>
        <taxon>Bdelloidea</taxon>
        <taxon>Philodinida</taxon>
        <taxon>Philodinidae</taxon>
        <taxon>Rotaria</taxon>
    </lineage>
</organism>
<dbReference type="EMBL" id="CAJOBH010128470">
    <property type="protein sequence ID" value="CAF4745684.1"/>
    <property type="molecule type" value="Genomic_DNA"/>
</dbReference>
<accession>A0A8S3ARF0</accession>
<reference evidence="2" key="1">
    <citation type="submission" date="2021-02" db="EMBL/GenBank/DDBJ databases">
        <authorList>
            <person name="Nowell W R."/>
        </authorList>
    </citation>
    <scope>NUCLEOTIDE SEQUENCE</scope>
</reference>
<gene>
    <name evidence="2" type="ORF">BYL167_LOCUS45887</name>
</gene>
<name>A0A8S3ARF0_9BILA</name>
<dbReference type="Proteomes" id="UP000681967">
    <property type="component" value="Unassembled WGS sequence"/>
</dbReference>